<evidence type="ECO:0000256" key="2">
    <source>
        <dbReference type="ARBA" id="ARBA00022448"/>
    </source>
</evidence>
<evidence type="ECO:0000259" key="9">
    <source>
        <dbReference type="Pfam" id="PF12832"/>
    </source>
</evidence>
<organism evidence="10 11">
    <name type="scientific">Halorutilus salinus</name>
    <dbReference type="NCBI Taxonomy" id="2487751"/>
    <lineage>
        <taxon>Archaea</taxon>
        <taxon>Methanobacteriati</taxon>
        <taxon>Methanobacteriota</taxon>
        <taxon>Stenosarchaea group</taxon>
        <taxon>Halobacteria</taxon>
        <taxon>Halorutilales</taxon>
        <taxon>Halorutilaceae</taxon>
        <taxon>Halorutilus</taxon>
    </lineage>
</organism>
<accession>A0A9Q4C4Z3</accession>
<feature type="transmembrane region" description="Helical" evidence="8">
    <location>
        <begin position="323"/>
        <end position="344"/>
    </location>
</feature>
<keyword evidence="3" id="KW-1003">Cell membrane</keyword>
<dbReference type="PANTHER" id="PTHR23522">
    <property type="entry name" value="BLL5896 PROTEIN"/>
    <property type="match status" value="1"/>
</dbReference>
<evidence type="ECO:0000256" key="3">
    <source>
        <dbReference type="ARBA" id="ARBA00022475"/>
    </source>
</evidence>
<feature type="transmembrane region" description="Helical" evidence="8">
    <location>
        <begin position="236"/>
        <end position="254"/>
    </location>
</feature>
<name>A0A9Q4C4Z3_9EURY</name>
<feature type="transmembrane region" description="Helical" evidence="8">
    <location>
        <begin position="199"/>
        <end position="216"/>
    </location>
</feature>
<feature type="transmembrane region" description="Helical" evidence="8">
    <location>
        <begin position="132"/>
        <end position="150"/>
    </location>
</feature>
<comment type="subcellular location">
    <subcellularLocation>
        <location evidence="1">Cell inner membrane</location>
        <topology evidence="1">Multi-pass membrane protein</topology>
    </subcellularLocation>
</comment>
<feature type="transmembrane region" description="Helical" evidence="8">
    <location>
        <begin position="40"/>
        <end position="58"/>
    </location>
</feature>
<dbReference type="Proteomes" id="UP001149411">
    <property type="component" value="Unassembled WGS sequence"/>
</dbReference>
<feature type="transmembrane region" description="Helical" evidence="8">
    <location>
        <begin position="94"/>
        <end position="112"/>
    </location>
</feature>
<protein>
    <submittedName>
        <fullName evidence="10">MFS transporter</fullName>
    </submittedName>
</protein>
<feature type="transmembrane region" description="Helical" evidence="8">
    <location>
        <begin position="9"/>
        <end position="28"/>
    </location>
</feature>
<dbReference type="AlphaFoldDB" id="A0A9Q4C4Z3"/>
<dbReference type="PANTHER" id="PTHR23522:SF10">
    <property type="entry name" value="3-PHENYLPROPIONIC ACID TRANSPORTER-RELATED"/>
    <property type="match status" value="1"/>
</dbReference>
<dbReference type="SUPFAM" id="SSF103473">
    <property type="entry name" value="MFS general substrate transporter"/>
    <property type="match status" value="1"/>
</dbReference>
<dbReference type="Gene3D" id="1.20.1250.20">
    <property type="entry name" value="MFS general substrate transporter like domains"/>
    <property type="match status" value="2"/>
</dbReference>
<keyword evidence="2" id="KW-0813">Transport</keyword>
<keyword evidence="5 8" id="KW-0812">Transmembrane</keyword>
<evidence type="ECO:0000256" key="6">
    <source>
        <dbReference type="ARBA" id="ARBA00022989"/>
    </source>
</evidence>
<feature type="transmembrane region" description="Helical" evidence="8">
    <location>
        <begin position="261"/>
        <end position="280"/>
    </location>
</feature>
<evidence type="ECO:0000256" key="4">
    <source>
        <dbReference type="ARBA" id="ARBA00022519"/>
    </source>
</evidence>
<proteinExistence type="predicted"/>
<dbReference type="GO" id="GO:0005886">
    <property type="term" value="C:plasma membrane"/>
    <property type="evidence" value="ECO:0007669"/>
    <property type="project" value="UniProtKB-SubCell"/>
</dbReference>
<dbReference type="GO" id="GO:0015528">
    <property type="term" value="F:lactose:proton symporter activity"/>
    <property type="evidence" value="ECO:0007669"/>
    <property type="project" value="TreeGrafter"/>
</dbReference>
<keyword evidence="7 8" id="KW-0472">Membrane</keyword>
<evidence type="ECO:0000313" key="11">
    <source>
        <dbReference type="Proteomes" id="UP001149411"/>
    </source>
</evidence>
<evidence type="ECO:0000256" key="5">
    <source>
        <dbReference type="ARBA" id="ARBA00022692"/>
    </source>
</evidence>
<feature type="transmembrane region" description="Helical" evidence="8">
    <location>
        <begin position="350"/>
        <end position="370"/>
    </location>
</feature>
<gene>
    <name evidence="10" type="ORF">EGH25_07275</name>
</gene>
<evidence type="ECO:0000256" key="1">
    <source>
        <dbReference type="ARBA" id="ARBA00004429"/>
    </source>
</evidence>
<dbReference type="InterPro" id="IPR024989">
    <property type="entry name" value="MFS_assoc_dom"/>
</dbReference>
<feature type="transmembrane region" description="Helical" evidence="8">
    <location>
        <begin position="286"/>
        <end position="311"/>
    </location>
</feature>
<evidence type="ECO:0000256" key="7">
    <source>
        <dbReference type="ARBA" id="ARBA00023136"/>
    </source>
</evidence>
<reference evidence="10" key="1">
    <citation type="submission" date="2022-09" db="EMBL/GenBank/DDBJ databases">
        <title>Haloadaptaus new haloarchaeum isolated from saline soil.</title>
        <authorList>
            <person name="Duran-Viseras A."/>
            <person name="Sanchez-Porro C."/>
            <person name="Ventosa A."/>
        </authorList>
    </citation>
    <scope>NUCLEOTIDE SEQUENCE</scope>
    <source>
        <strain evidence="10">F3-133</strain>
    </source>
</reference>
<keyword evidence="11" id="KW-1185">Reference proteome</keyword>
<dbReference type="EMBL" id="RKLV01000006">
    <property type="protein sequence ID" value="MCX2819152.1"/>
    <property type="molecule type" value="Genomic_DNA"/>
</dbReference>
<evidence type="ECO:0000313" key="10">
    <source>
        <dbReference type="EMBL" id="MCX2819152.1"/>
    </source>
</evidence>
<evidence type="ECO:0000256" key="8">
    <source>
        <dbReference type="SAM" id="Phobius"/>
    </source>
</evidence>
<feature type="transmembrane region" description="Helical" evidence="8">
    <location>
        <begin position="156"/>
        <end position="175"/>
    </location>
</feature>
<comment type="caution">
    <text evidence="10">The sequence shown here is derived from an EMBL/GenBank/DDBJ whole genome shotgun (WGS) entry which is preliminary data.</text>
</comment>
<dbReference type="Pfam" id="PF12832">
    <property type="entry name" value="MFS_1_like"/>
    <property type="match status" value="1"/>
</dbReference>
<dbReference type="GO" id="GO:0030395">
    <property type="term" value="F:lactose binding"/>
    <property type="evidence" value="ECO:0007669"/>
    <property type="project" value="TreeGrafter"/>
</dbReference>
<feature type="transmembrane region" description="Helical" evidence="8">
    <location>
        <begin position="70"/>
        <end position="88"/>
    </location>
</feature>
<keyword evidence="4" id="KW-0997">Cell inner membrane</keyword>
<sequence>MNEATRYRLIYLAYFAALSGFGTFRNIFLEDIGMTGVQMGIIGATITVAATAAQPVWGLVTDWKGAQREVLVVAAAVTAVAVLAYPLAPRFEATFAVLFAGTVVYAVFYAPISPITDSLVLSTGVEYGRVRAFGSIAFGLGSLGYGFLIAELGSGVIFYVYSLGMAALVVAAWGVPSRDANTVGVVGRDAVRLVTDREFLLLLASASLVGFTLLSGNDFFSVYVREIGGSDTTTGVAWFVLTVVEAIGFVYLFRLTSRYRYLLALGGFAYAVKYAVYYLVSSPGVVVVSHLVTGVSFAAFYLAAVSLADSLAPDSLSSTAQTLVWSATFGAGAGAGQLVAGALVDSVGVSSMYGVLALIAAAGGAVALLIRTEHGDATGGDEAALRSR</sequence>
<feature type="domain" description="Major facilitator superfamily associated" evidence="9">
    <location>
        <begin position="5"/>
        <end position="353"/>
    </location>
</feature>
<dbReference type="RefSeq" id="WP_266087186.1">
    <property type="nucleotide sequence ID" value="NZ_RKLV01000006.1"/>
</dbReference>
<keyword evidence="6 8" id="KW-1133">Transmembrane helix</keyword>
<dbReference type="InterPro" id="IPR036259">
    <property type="entry name" value="MFS_trans_sf"/>
</dbReference>